<protein>
    <submittedName>
        <fullName evidence="7">DNA-binding transcriptional LysR family regulator</fullName>
    </submittedName>
</protein>
<dbReference type="PRINTS" id="PR00039">
    <property type="entry name" value="HTHLYSR"/>
</dbReference>
<keyword evidence="5" id="KW-0804">Transcription</keyword>
<accession>A0A543F793</accession>
<evidence type="ECO:0000313" key="8">
    <source>
        <dbReference type="Proteomes" id="UP000316331"/>
    </source>
</evidence>
<dbReference type="InterPro" id="IPR036390">
    <property type="entry name" value="WH_DNA-bd_sf"/>
</dbReference>
<dbReference type="InterPro" id="IPR036388">
    <property type="entry name" value="WH-like_DNA-bd_sf"/>
</dbReference>
<dbReference type="AlphaFoldDB" id="A0A543F793"/>
<keyword evidence="2" id="KW-0805">Transcription regulation</keyword>
<dbReference type="PANTHER" id="PTHR30346">
    <property type="entry name" value="TRANSCRIPTIONAL DUAL REGULATOR HCAR-RELATED"/>
    <property type="match status" value="1"/>
</dbReference>
<evidence type="ECO:0000256" key="5">
    <source>
        <dbReference type="ARBA" id="ARBA00023163"/>
    </source>
</evidence>
<reference evidence="7 8" key="1">
    <citation type="submission" date="2019-06" db="EMBL/GenBank/DDBJ databases">
        <title>Sequencing the genomes of 1000 actinobacteria strains.</title>
        <authorList>
            <person name="Klenk H.-P."/>
        </authorList>
    </citation>
    <scope>NUCLEOTIDE SEQUENCE [LARGE SCALE GENOMIC DNA]</scope>
    <source>
        <strain evidence="7 8">DSM 103495</strain>
    </source>
</reference>
<dbReference type="Gene3D" id="3.40.190.10">
    <property type="entry name" value="Periplasmic binding protein-like II"/>
    <property type="match status" value="2"/>
</dbReference>
<evidence type="ECO:0000313" key="7">
    <source>
        <dbReference type="EMBL" id="TQM29705.1"/>
    </source>
</evidence>
<name>A0A543F793_9NOCA</name>
<comment type="caution">
    <text evidence="7">The sequence shown here is derived from an EMBL/GenBank/DDBJ whole genome shotgun (WGS) entry which is preliminary data.</text>
</comment>
<proteinExistence type="inferred from homology"/>
<evidence type="ECO:0000256" key="2">
    <source>
        <dbReference type="ARBA" id="ARBA00023015"/>
    </source>
</evidence>
<dbReference type="Pfam" id="PF00126">
    <property type="entry name" value="HTH_1"/>
    <property type="match status" value="1"/>
</dbReference>
<evidence type="ECO:0000259" key="6">
    <source>
        <dbReference type="PROSITE" id="PS50931"/>
    </source>
</evidence>
<dbReference type="Pfam" id="PF03466">
    <property type="entry name" value="LysR_substrate"/>
    <property type="match status" value="1"/>
</dbReference>
<dbReference type="RefSeq" id="WP_141808123.1">
    <property type="nucleotide sequence ID" value="NZ_VFPG01000001.1"/>
</dbReference>
<dbReference type="GO" id="GO:0003700">
    <property type="term" value="F:DNA-binding transcription factor activity"/>
    <property type="evidence" value="ECO:0007669"/>
    <property type="project" value="InterPro"/>
</dbReference>
<dbReference type="PANTHER" id="PTHR30346:SF0">
    <property type="entry name" value="HCA OPERON TRANSCRIPTIONAL ACTIVATOR HCAR"/>
    <property type="match status" value="1"/>
</dbReference>
<dbReference type="Gene3D" id="1.10.10.10">
    <property type="entry name" value="Winged helix-like DNA-binding domain superfamily/Winged helix DNA-binding domain"/>
    <property type="match status" value="1"/>
</dbReference>
<sequence>MDLRALKYFVAVAEERHFGRAAARLHMSQPPLSRAIKRLEAELGAHLLHRSATGVALTPAGAVLYDEARALLEQAEQVRARVGAAAGPAAITIGMLADSAEQAGTRLAAAFRRRNPEVRIRVREADLTDPTTGLRTGLVDIALTRMPFDDKGIDTVVLRSDPVGVVLRSDDPLADRESLLLSDLSDRRWFQLPEGSDPVWRAYWNGGELRRGPVVRTVHECLQAVLWSGTIGLAPLTHALPEGLVAVRLTDMPPSSLVVAWNSATVNPLVRSFVQTAAAT</sequence>
<keyword evidence="3 7" id="KW-0238">DNA-binding</keyword>
<dbReference type="InterPro" id="IPR000847">
    <property type="entry name" value="LysR_HTH_N"/>
</dbReference>
<evidence type="ECO:0000256" key="4">
    <source>
        <dbReference type="ARBA" id="ARBA00023159"/>
    </source>
</evidence>
<dbReference type="SUPFAM" id="SSF46785">
    <property type="entry name" value="Winged helix' DNA-binding domain"/>
    <property type="match status" value="1"/>
</dbReference>
<dbReference type="InterPro" id="IPR005119">
    <property type="entry name" value="LysR_subst-bd"/>
</dbReference>
<feature type="domain" description="HTH lysR-type" evidence="6">
    <location>
        <begin position="1"/>
        <end position="58"/>
    </location>
</feature>
<dbReference type="Proteomes" id="UP000316331">
    <property type="component" value="Unassembled WGS sequence"/>
</dbReference>
<dbReference type="PROSITE" id="PS50931">
    <property type="entry name" value="HTH_LYSR"/>
    <property type="match status" value="1"/>
</dbReference>
<dbReference type="GO" id="GO:0032993">
    <property type="term" value="C:protein-DNA complex"/>
    <property type="evidence" value="ECO:0007669"/>
    <property type="project" value="TreeGrafter"/>
</dbReference>
<dbReference type="OrthoDB" id="3176554at2"/>
<dbReference type="FunFam" id="1.10.10.10:FF:000001">
    <property type="entry name" value="LysR family transcriptional regulator"/>
    <property type="match status" value="1"/>
</dbReference>
<evidence type="ECO:0000256" key="1">
    <source>
        <dbReference type="ARBA" id="ARBA00009437"/>
    </source>
</evidence>
<gene>
    <name evidence="7" type="ORF">FB390_1314</name>
</gene>
<dbReference type="CDD" id="cd08414">
    <property type="entry name" value="PBP2_LTTR_aromatics_like"/>
    <property type="match status" value="1"/>
</dbReference>
<keyword evidence="4" id="KW-0010">Activator</keyword>
<dbReference type="GO" id="GO:0003677">
    <property type="term" value="F:DNA binding"/>
    <property type="evidence" value="ECO:0007669"/>
    <property type="project" value="UniProtKB-KW"/>
</dbReference>
<dbReference type="EMBL" id="VFPG01000001">
    <property type="protein sequence ID" value="TQM29705.1"/>
    <property type="molecule type" value="Genomic_DNA"/>
</dbReference>
<dbReference type="SUPFAM" id="SSF53850">
    <property type="entry name" value="Periplasmic binding protein-like II"/>
    <property type="match status" value="1"/>
</dbReference>
<evidence type="ECO:0000256" key="3">
    <source>
        <dbReference type="ARBA" id="ARBA00023125"/>
    </source>
</evidence>
<keyword evidence="8" id="KW-1185">Reference proteome</keyword>
<comment type="similarity">
    <text evidence="1">Belongs to the LysR transcriptional regulatory family.</text>
</comment>
<organism evidence="7 8">
    <name type="scientific">Nocardia bhagyanarayanae</name>
    <dbReference type="NCBI Taxonomy" id="1215925"/>
    <lineage>
        <taxon>Bacteria</taxon>
        <taxon>Bacillati</taxon>
        <taxon>Actinomycetota</taxon>
        <taxon>Actinomycetes</taxon>
        <taxon>Mycobacteriales</taxon>
        <taxon>Nocardiaceae</taxon>
        <taxon>Nocardia</taxon>
    </lineage>
</organism>